<dbReference type="EMBL" id="JAVRJZ010000004">
    <property type="protein sequence ID" value="KAK2723988.1"/>
    <property type="molecule type" value="Genomic_DNA"/>
</dbReference>
<evidence type="ECO:0000313" key="1">
    <source>
        <dbReference type="EMBL" id="KAK2723988.1"/>
    </source>
</evidence>
<accession>A0AA88LA54</accession>
<name>A0AA88LA54_ARTSF</name>
<keyword evidence="2" id="KW-1185">Reference proteome</keyword>
<dbReference type="Proteomes" id="UP001187531">
    <property type="component" value="Unassembled WGS sequence"/>
</dbReference>
<reference evidence="1" key="1">
    <citation type="submission" date="2023-07" db="EMBL/GenBank/DDBJ databases">
        <title>Chromosome-level genome assembly of Artemia franciscana.</title>
        <authorList>
            <person name="Jo E."/>
        </authorList>
    </citation>
    <scope>NUCLEOTIDE SEQUENCE</scope>
    <source>
        <tissue evidence="1">Whole body</tissue>
    </source>
</reference>
<sequence length="126" mass="14133">MPSGAHYYMGDGDNPGLESPGNKKTLFQWYRKGESVNNYLVDLKHLAETCDFDEFLSQAFQDRLVCGLVSSDMRKRILTENDLTLSRAIEITTSMEAAEFEAIIIKNGVASKIHKFTKANAIPENN</sequence>
<evidence type="ECO:0000313" key="2">
    <source>
        <dbReference type="Proteomes" id="UP001187531"/>
    </source>
</evidence>
<gene>
    <name evidence="1" type="ORF">QYM36_002357</name>
</gene>
<evidence type="ECO:0008006" key="3">
    <source>
        <dbReference type="Google" id="ProtNLM"/>
    </source>
</evidence>
<organism evidence="1 2">
    <name type="scientific">Artemia franciscana</name>
    <name type="common">Brine shrimp</name>
    <name type="synonym">Artemia sanfranciscana</name>
    <dbReference type="NCBI Taxonomy" id="6661"/>
    <lineage>
        <taxon>Eukaryota</taxon>
        <taxon>Metazoa</taxon>
        <taxon>Ecdysozoa</taxon>
        <taxon>Arthropoda</taxon>
        <taxon>Crustacea</taxon>
        <taxon>Branchiopoda</taxon>
        <taxon>Anostraca</taxon>
        <taxon>Artemiidae</taxon>
        <taxon>Artemia</taxon>
    </lineage>
</organism>
<comment type="caution">
    <text evidence="1">The sequence shown here is derived from an EMBL/GenBank/DDBJ whole genome shotgun (WGS) entry which is preliminary data.</text>
</comment>
<dbReference type="AlphaFoldDB" id="A0AA88LA54"/>
<proteinExistence type="predicted"/>
<feature type="non-terminal residue" evidence="1">
    <location>
        <position position="126"/>
    </location>
</feature>
<protein>
    <recommendedName>
        <fullName evidence="3">Retrotransposon gag domain-containing protein</fullName>
    </recommendedName>
</protein>